<dbReference type="AlphaFoldDB" id="A0A8S4PYG6"/>
<sequence>MAASIKMKNSHIFRVFQKYLNKSRLNVCRSRSTSTALAQENQEDVEYPPIKPRYPPGSWGTMDPKECWKWHEKKEELMKYNTIWRRLLVLSDELKYHCKINIPDHTPRTLPFFQDVTKTVVVDGLPEVYQEIQFDEQCEKLAPLVIDAILTSHENESRDLARSQNFPKNSDFQNTYQQQRLINILNRILPVLSLSAEHLLKSQISEGAKVQSYWERGGFPPSRADHSMGQTGYKKDVLRCYSKSVLNVLLRTENPLPLFVNKDDPLCEAELPEWPCGPRPAGIQVKKNRIRYLAGYKTIDPYYTGAPCEFGHTGFLTTTKLDKMAVAFPGFETEFLKKMMVTGLFNWCLAQSFNQGFTHLSDVTYPFTSQMVAADGQKFAFGSYQLNTIQLFKGPGEGNDVTNICWVKNFENLYETVENDEVRGFNMDTLRQLVKFLSLKTVDRGVEMRPYLPKIQPKLGDFPLYHPLDGPEGPLPVENKTFINDKVHKEEIIIEEKFVDER</sequence>
<dbReference type="OrthoDB" id="6041973at2759"/>
<dbReference type="GO" id="GO:0005762">
    <property type="term" value="C:mitochondrial large ribosomal subunit"/>
    <property type="evidence" value="ECO:0007669"/>
    <property type="project" value="TreeGrafter"/>
</dbReference>
<evidence type="ECO:0000256" key="3">
    <source>
        <dbReference type="ARBA" id="ARBA00023128"/>
    </source>
</evidence>
<evidence type="ECO:0000256" key="1">
    <source>
        <dbReference type="ARBA" id="ARBA00004173"/>
    </source>
</evidence>
<name>A0A8S4PYG6_OWEFU</name>
<dbReference type="PANTHER" id="PTHR13014">
    <property type="entry name" value="MITOCHONDRIAL 28S RIBOSOMAL PROTEIN S30/P52 PRO-APOTOTIC PROTEIN"/>
    <property type="match status" value="1"/>
</dbReference>
<keyword evidence="3" id="KW-0496">Mitochondrion</keyword>
<comment type="subcellular location">
    <subcellularLocation>
        <location evidence="1">Mitochondrion</location>
    </subcellularLocation>
</comment>
<accession>A0A8S4PYG6</accession>
<evidence type="ECO:0000256" key="2">
    <source>
        <dbReference type="ARBA" id="ARBA00022980"/>
    </source>
</evidence>
<evidence type="ECO:0008006" key="7">
    <source>
        <dbReference type="Google" id="ProtNLM"/>
    </source>
</evidence>
<comment type="caution">
    <text evidence="5">The sequence shown here is derived from an EMBL/GenBank/DDBJ whole genome shotgun (WGS) entry which is preliminary data.</text>
</comment>
<reference evidence="5" key="1">
    <citation type="submission" date="2022-03" db="EMBL/GenBank/DDBJ databases">
        <authorList>
            <person name="Martin C."/>
        </authorList>
    </citation>
    <scope>NUCLEOTIDE SEQUENCE</scope>
</reference>
<protein>
    <recommendedName>
        <fullName evidence="7">39S ribosomal protein L37, mitochondrial</fullName>
    </recommendedName>
</protein>
<dbReference type="InterPro" id="IPR010793">
    <property type="entry name" value="Ribosomal_mL37/mL65"/>
</dbReference>
<keyword evidence="2" id="KW-0689">Ribosomal protein</keyword>
<dbReference type="GO" id="GO:0006412">
    <property type="term" value="P:translation"/>
    <property type="evidence" value="ECO:0007669"/>
    <property type="project" value="InterPro"/>
</dbReference>
<dbReference type="GO" id="GO:0003735">
    <property type="term" value="F:structural constituent of ribosome"/>
    <property type="evidence" value="ECO:0007669"/>
    <property type="project" value="InterPro"/>
</dbReference>
<evidence type="ECO:0000313" key="5">
    <source>
        <dbReference type="EMBL" id="CAH1797813.1"/>
    </source>
</evidence>
<dbReference type="InterPro" id="IPR039982">
    <property type="entry name" value="Ribosomal_mL65"/>
</dbReference>
<organism evidence="5 6">
    <name type="scientific">Owenia fusiformis</name>
    <name type="common">Polychaete worm</name>
    <dbReference type="NCBI Taxonomy" id="6347"/>
    <lineage>
        <taxon>Eukaryota</taxon>
        <taxon>Metazoa</taxon>
        <taxon>Spiralia</taxon>
        <taxon>Lophotrochozoa</taxon>
        <taxon>Annelida</taxon>
        <taxon>Polychaeta</taxon>
        <taxon>Sedentaria</taxon>
        <taxon>Canalipalpata</taxon>
        <taxon>Sabellida</taxon>
        <taxon>Oweniida</taxon>
        <taxon>Oweniidae</taxon>
        <taxon>Owenia</taxon>
    </lineage>
</organism>
<gene>
    <name evidence="5" type="ORF">OFUS_LOCUS22030</name>
</gene>
<dbReference type="Pfam" id="PF07147">
    <property type="entry name" value="PDCD9"/>
    <property type="match status" value="1"/>
</dbReference>
<evidence type="ECO:0000256" key="4">
    <source>
        <dbReference type="ARBA" id="ARBA00023274"/>
    </source>
</evidence>
<dbReference type="PANTHER" id="PTHR13014:SF3">
    <property type="entry name" value="LARGE RIBOSOMAL SUBUNIT PROTEIN ML65"/>
    <property type="match status" value="1"/>
</dbReference>
<dbReference type="EMBL" id="CAIIXF020000010">
    <property type="protein sequence ID" value="CAH1797813.1"/>
    <property type="molecule type" value="Genomic_DNA"/>
</dbReference>
<dbReference type="Proteomes" id="UP000749559">
    <property type="component" value="Unassembled WGS sequence"/>
</dbReference>
<proteinExistence type="predicted"/>
<evidence type="ECO:0000313" key="6">
    <source>
        <dbReference type="Proteomes" id="UP000749559"/>
    </source>
</evidence>
<keyword evidence="6" id="KW-1185">Reference proteome</keyword>
<keyword evidence="4" id="KW-0687">Ribonucleoprotein</keyword>